<evidence type="ECO:0000313" key="9">
    <source>
        <dbReference type="Proteomes" id="UP000019116"/>
    </source>
</evidence>
<sequence>MVGVMMSASTGAMNSLLGKLTTLMGEEFAKLKNLRKEVKFIKHELGSMKDTLEVLADVDKLEPQTKSWRDTLREMSYDIEDIIDDFMHHIGKKSESENHGFAKKTVRLLKKLRVRHQIAGQIKEIKRLVLEISARRQWYKLDISPSKNVEIDPRVAAANLVGVKRPAKELENLLKDENKKFKVVSVVGFGGLGKTTLANVVYGKIKIGFQCCAFVPVSQKPDIPKLLRDLLSQLGCKPSSHDCGLNVMLDQPREHLHNKRYLIIIDDLWGVSDWDIIKRAFPENELGSRAIVTTRVQEVAGACCSRHHDYILQMKPLNDKHSRRLFFGRIFGREDACPNPLRDVSVEILNKCGGLPLAIISIAGLLASESHNQEEWEHVRNSLGSMSGTKLTLKGMRQILNLSYKDLPCQLKTCLFLVCIQRTTQ</sequence>
<keyword evidence="4" id="KW-0547">Nucleotide-binding</keyword>
<evidence type="ECO:0000259" key="7">
    <source>
        <dbReference type="Pfam" id="PF18052"/>
    </source>
</evidence>
<organism evidence="8">
    <name type="scientific">Triticum aestivum</name>
    <name type="common">Wheat</name>
    <dbReference type="NCBI Taxonomy" id="4565"/>
    <lineage>
        <taxon>Eukaryota</taxon>
        <taxon>Viridiplantae</taxon>
        <taxon>Streptophyta</taxon>
        <taxon>Embryophyta</taxon>
        <taxon>Tracheophyta</taxon>
        <taxon>Spermatophyta</taxon>
        <taxon>Magnoliopsida</taxon>
        <taxon>Liliopsida</taxon>
        <taxon>Poales</taxon>
        <taxon>Poaceae</taxon>
        <taxon>BOP clade</taxon>
        <taxon>Pooideae</taxon>
        <taxon>Triticodae</taxon>
        <taxon>Triticeae</taxon>
        <taxon>Triticinae</taxon>
        <taxon>Triticum</taxon>
    </lineage>
</organism>
<comment type="similarity">
    <text evidence="1">Belongs to the disease resistance NB-LRR family.</text>
</comment>
<evidence type="ECO:0000313" key="8">
    <source>
        <dbReference type="EnsemblPlants" id="TraesCS6A02G014300.1"/>
    </source>
</evidence>
<keyword evidence="2" id="KW-0433">Leucine-rich repeat</keyword>
<feature type="domain" description="NB-ARC" evidence="6">
    <location>
        <begin position="171"/>
        <end position="329"/>
    </location>
</feature>
<dbReference type="PANTHER" id="PTHR19338">
    <property type="entry name" value="TRANSLOCASE OF INNER MITOCHONDRIAL MEMBRANE 13 HOMOLOG"/>
    <property type="match status" value="1"/>
</dbReference>
<dbReference type="PRINTS" id="PR00364">
    <property type="entry name" value="DISEASERSIST"/>
</dbReference>
<dbReference type="Pfam" id="PF00931">
    <property type="entry name" value="NB-ARC"/>
    <property type="match status" value="1"/>
</dbReference>
<keyword evidence="3" id="KW-0677">Repeat</keyword>
<evidence type="ECO:0000256" key="4">
    <source>
        <dbReference type="ARBA" id="ARBA00022741"/>
    </source>
</evidence>
<keyword evidence="5" id="KW-0611">Plant defense</keyword>
<dbReference type="SMR" id="A0A3B6NIY7"/>
<evidence type="ECO:0000256" key="3">
    <source>
        <dbReference type="ARBA" id="ARBA00022737"/>
    </source>
</evidence>
<dbReference type="Gene3D" id="3.40.50.300">
    <property type="entry name" value="P-loop containing nucleotide triphosphate hydrolases"/>
    <property type="match status" value="1"/>
</dbReference>
<reference evidence="8" key="2">
    <citation type="submission" date="2018-10" db="UniProtKB">
        <authorList>
            <consortium name="EnsemblPlants"/>
        </authorList>
    </citation>
    <scope>IDENTIFICATION</scope>
</reference>
<accession>A0A3B6NIY7</accession>
<keyword evidence="9" id="KW-1185">Reference proteome</keyword>
<reference evidence="8" key="1">
    <citation type="submission" date="2018-08" db="EMBL/GenBank/DDBJ databases">
        <authorList>
            <person name="Rossello M."/>
        </authorList>
    </citation>
    <scope>NUCLEOTIDE SEQUENCE [LARGE SCALE GENOMIC DNA]</scope>
    <source>
        <strain evidence="8">cv. Chinese Spring</strain>
    </source>
</reference>
<evidence type="ECO:0000256" key="2">
    <source>
        <dbReference type="ARBA" id="ARBA00022614"/>
    </source>
</evidence>
<dbReference type="PANTHER" id="PTHR19338:SF50">
    <property type="entry name" value="RX N-TERMINAL DOMAIN-CONTAINING PROTEIN"/>
    <property type="match status" value="1"/>
</dbReference>
<dbReference type="Pfam" id="PF18052">
    <property type="entry name" value="Rx_N"/>
    <property type="match status" value="1"/>
</dbReference>
<dbReference type="InterPro" id="IPR042197">
    <property type="entry name" value="Apaf_helical"/>
</dbReference>
<dbReference type="Gene3D" id="1.10.8.430">
    <property type="entry name" value="Helical domain of apoptotic protease-activating factors"/>
    <property type="match status" value="1"/>
</dbReference>
<dbReference type="Gene3D" id="1.20.5.4130">
    <property type="match status" value="1"/>
</dbReference>
<dbReference type="Gramene" id="TraesCS6A02G014300.1">
    <property type="protein sequence ID" value="TraesCS6A02G014300.1"/>
    <property type="gene ID" value="TraesCS6A02G014300"/>
</dbReference>
<dbReference type="GO" id="GO:0006952">
    <property type="term" value="P:defense response"/>
    <property type="evidence" value="ECO:0007669"/>
    <property type="project" value="UniProtKB-KW"/>
</dbReference>
<name>A0A3B6NIY7_WHEAT</name>
<dbReference type="SUPFAM" id="SSF52540">
    <property type="entry name" value="P-loop containing nucleoside triphosphate hydrolases"/>
    <property type="match status" value="1"/>
</dbReference>
<dbReference type="CDD" id="cd14798">
    <property type="entry name" value="RX-CC_like"/>
    <property type="match status" value="1"/>
</dbReference>
<proteinExistence type="inferred from homology"/>
<dbReference type="InterPro" id="IPR002182">
    <property type="entry name" value="NB-ARC"/>
</dbReference>
<dbReference type="Proteomes" id="UP000019116">
    <property type="component" value="Chromosome 6A"/>
</dbReference>
<evidence type="ECO:0000259" key="6">
    <source>
        <dbReference type="Pfam" id="PF00931"/>
    </source>
</evidence>
<evidence type="ECO:0000256" key="1">
    <source>
        <dbReference type="ARBA" id="ARBA00008894"/>
    </source>
</evidence>
<dbReference type="AlphaFoldDB" id="A0A3B6NIY7"/>
<feature type="domain" description="Disease resistance N-terminal" evidence="7">
    <location>
        <begin position="12"/>
        <end position="100"/>
    </location>
</feature>
<evidence type="ECO:0000256" key="5">
    <source>
        <dbReference type="ARBA" id="ARBA00022821"/>
    </source>
</evidence>
<dbReference type="OrthoDB" id="1288760at2759"/>
<dbReference type="InterPro" id="IPR027417">
    <property type="entry name" value="P-loop_NTPase"/>
</dbReference>
<dbReference type="InterPro" id="IPR041118">
    <property type="entry name" value="Rx_N"/>
</dbReference>
<dbReference type="GO" id="GO:0043531">
    <property type="term" value="F:ADP binding"/>
    <property type="evidence" value="ECO:0007669"/>
    <property type="project" value="InterPro"/>
</dbReference>
<dbReference type="InterPro" id="IPR038005">
    <property type="entry name" value="RX-like_CC"/>
</dbReference>
<dbReference type="Gramene" id="TraesCS6A03G0031100.1">
    <property type="protein sequence ID" value="TraesCS6A03G0031100.1.CDS"/>
    <property type="gene ID" value="TraesCS6A03G0031100"/>
</dbReference>
<protein>
    <submittedName>
        <fullName evidence="8">Uncharacterized protein</fullName>
    </submittedName>
</protein>
<dbReference type="EnsemblPlants" id="TraesCS6A02G014300.1">
    <property type="protein sequence ID" value="TraesCS6A02G014300.1"/>
    <property type="gene ID" value="TraesCS6A02G014300"/>
</dbReference>